<keyword evidence="1" id="KW-0418">Kinase</keyword>
<keyword evidence="2" id="KW-1185">Reference proteome</keyword>
<sequence length="129" mass="14293">MSVLPGLTPSSAVAQGRIYCPLPEDGTWVNKTAAPKQLTRLEVETRCENDKVLARIRAFTSCVPRDCKWGWTKAEIREGGGFRVLLIGFLSAKLIDIRAMGDSLDAYVTEISHDPALPDDVKSYTLQRQ</sequence>
<keyword evidence="1" id="KW-0723">Serine/threonine-protein kinase</keyword>
<protein>
    <submittedName>
        <fullName evidence="1">Serine/threonine protein kinase</fullName>
    </submittedName>
</protein>
<reference evidence="1" key="1">
    <citation type="submission" date="2021-03" db="EMBL/GenBank/DDBJ databases">
        <title>Roseibium sp. CAU 1637 isolated from Incheon.</title>
        <authorList>
            <person name="Kim W."/>
        </authorList>
    </citation>
    <scope>NUCLEOTIDE SEQUENCE</scope>
    <source>
        <strain evidence="1">CAU 1637</strain>
    </source>
</reference>
<dbReference type="EMBL" id="JAFLNF010000006">
    <property type="protein sequence ID" value="MBO0346475.1"/>
    <property type="molecule type" value="Genomic_DNA"/>
</dbReference>
<dbReference type="GO" id="GO:0004674">
    <property type="term" value="F:protein serine/threonine kinase activity"/>
    <property type="evidence" value="ECO:0007669"/>
    <property type="project" value="UniProtKB-KW"/>
</dbReference>
<organism evidence="1 2">
    <name type="scientific">Roseibium limicola</name>
    <dbReference type="NCBI Taxonomy" id="2816037"/>
    <lineage>
        <taxon>Bacteria</taxon>
        <taxon>Pseudomonadati</taxon>
        <taxon>Pseudomonadota</taxon>
        <taxon>Alphaproteobacteria</taxon>
        <taxon>Hyphomicrobiales</taxon>
        <taxon>Stappiaceae</taxon>
        <taxon>Roseibium</taxon>
    </lineage>
</organism>
<proteinExistence type="predicted"/>
<keyword evidence="1" id="KW-0808">Transferase</keyword>
<gene>
    <name evidence="1" type="ORF">J0X15_14675</name>
</gene>
<dbReference type="Proteomes" id="UP000664779">
    <property type="component" value="Unassembled WGS sequence"/>
</dbReference>
<comment type="caution">
    <text evidence="1">The sequence shown here is derived from an EMBL/GenBank/DDBJ whole genome shotgun (WGS) entry which is preliminary data.</text>
</comment>
<accession>A0A939J640</accession>
<evidence type="ECO:0000313" key="2">
    <source>
        <dbReference type="Proteomes" id="UP000664779"/>
    </source>
</evidence>
<dbReference type="AlphaFoldDB" id="A0A939J640"/>
<evidence type="ECO:0000313" key="1">
    <source>
        <dbReference type="EMBL" id="MBO0346475.1"/>
    </source>
</evidence>
<name>A0A939J640_9HYPH</name>